<organism evidence="1 2">
    <name type="scientific">Durusdinium trenchii</name>
    <dbReference type="NCBI Taxonomy" id="1381693"/>
    <lineage>
        <taxon>Eukaryota</taxon>
        <taxon>Sar</taxon>
        <taxon>Alveolata</taxon>
        <taxon>Dinophyceae</taxon>
        <taxon>Suessiales</taxon>
        <taxon>Symbiodiniaceae</taxon>
        <taxon>Durusdinium</taxon>
    </lineage>
</organism>
<keyword evidence="2" id="KW-1185">Reference proteome</keyword>
<dbReference type="Proteomes" id="UP001642484">
    <property type="component" value="Unassembled WGS sequence"/>
</dbReference>
<evidence type="ECO:0000313" key="2">
    <source>
        <dbReference type="Proteomes" id="UP001642484"/>
    </source>
</evidence>
<sequence length="122" mass="13993">MICLRHCCLSRCFGRPRDDANWIIDEGGCCIWYDEPDLIKKVETRIGMPMKVMDPEDFSVPGVLESPLGEAGKKRIKKETVVKEPPSRRAQMRKKEVRIFDAVSSICIQNSICKNRLPTNRL</sequence>
<name>A0ABP0LXR0_9DINO</name>
<dbReference type="EMBL" id="CAXAMN010014669">
    <property type="protein sequence ID" value="CAK9044023.1"/>
    <property type="molecule type" value="Genomic_DNA"/>
</dbReference>
<comment type="caution">
    <text evidence="1">The sequence shown here is derived from an EMBL/GenBank/DDBJ whole genome shotgun (WGS) entry which is preliminary data.</text>
</comment>
<gene>
    <name evidence="1" type="ORF">CCMP2556_LOCUS23230</name>
</gene>
<evidence type="ECO:0000313" key="1">
    <source>
        <dbReference type="EMBL" id="CAK9044023.1"/>
    </source>
</evidence>
<proteinExistence type="predicted"/>
<reference evidence="1 2" key="1">
    <citation type="submission" date="2024-02" db="EMBL/GenBank/DDBJ databases">
        <authorList>
            <person name="Chen Y."/>
            <person name="Shah S."/>
            <person name="Dougan E. K."/>
            <person name="Thang M."/>
            <person name="Chan C."/>
        </authorList>
    </citation>
    <scope>NUCLEOTIDE SEQUENCE [LARGE SCALE GENOMIC DNA]</scope>
</reference>
<protein>
    <submittedName>
        <fullName evidence="1">Uncharacterized protein</fullName>
    </submittedName>
</protein>
<accession>A0ABP0LXR0</accession>